<gene>
    <name evidence="6" type="ORF">CKO25_20130</name>
</gene>
<protein>
    <submittedName>
        <fullName evidence="6">Efflux transporter periplasmic adaptor subunit</fullName>
    </submittedName>
</protein>
<dbReference type="GO" id="GO:1990281">
    <property type="term" value="C:efflux pump complex"/>
    <property type="evidence" value="ECO:0007669"/>
    <property type="project" value="TreeGrafter"/>
</dbReference>
<feature type="chain" id="PRO_5040780566" evidence="3">
    <location>
        <begin position="21"/>
        <end position="354"/>
    </location>
</feature>
<keyword evidence="7" id="KW-1185">Reference proteome</keyword>
<evidence type="ECO:0000256" key="1">
    <source>
        <dbReference type="ARBA" id="ARBA00009477"/>
    </source>
</evidence>
<dbReference type="InterPro" id="IPR058792">
    <property type="entry name" value="Beta-barrel_RND_2"/>
</dbReference>
<dbReference type="InterPro" id="IPR006143">
    <property type="entry name" value="RND_pump_MFP"/>
</dbReference>
<dbReference type="Gene3D" id="1.10.287.470">
    <property type="entry name" value="Helix hairpin bin"/>
    <property type="match status" value="1"/>
</dbReference>
<evidence type="ECO:0000259" key="5">
    <source>
        <dbReference type="Pfam" id="PF25954"/>
    </source>
</evidence>
<dbReference type="EMBL" id="NRSD01000046">
    <property type="protein sequence ID" value="MBK1646890.1"/>
    <property type="molecule type" value="Genomic_DNA"/>
</dbReference>
<feature type="signal peptide" evidence="3">
    <location>
        <begin position="1"/>
        <end position="20"/>
    </location>
</feature>
<dbReference type="RefSeq" id="WP_200389730.1">
    <property type="nucleotide sequence ID" value="NZ_NRSD01000046.1"/>
</dbReference>
<accession>A0A9X0WME4</accession>
<dbReference type="Proteomes" id="UP001138802">
    <property type="component" value="Unassembled WGS sequence"/>
</dbReference>
<reference evidence="6 7" key="1">
    <citation type="journal article" date="2020" name="Microorganisms">
        <title>Osmotic Adaptation and Compatible Solute Biosynthesis of Phototrophic Bacteria as Revealed from Genome Analyses.</title>
        <authorList>
            <person name="Imhoff J.F."/>
            <person name="Rahn T."/>
            <person name="Kunzel S."/>
            <person name="Keller A."/>
            <person name="Neulinger S.C."/>
        </authorList>
    </citation>
    <scope>NUCLEOTIDE SEQUENCE [LARGE SCALE GENOMIC DNA]</scope>
    <source>
        <strain evidence="6 7">DSM 21303</strain>
    </source>
</reference>
<comment type="caution">
    <text evidence="6">The sequence shown here is derived from an EMBL/GenBank/DDBJ whole genome shotgun (WGS) entry which is preliminary data.</text>
</comment>
<dbReference type="Pfam" id="PF25876">
    <property type="entry name" value="HH_MFP_RND"/>
    <property type="match status" value="1"/>
</dbReference>
<evidence type="ECO:0000256" key="3">
    <source>
        <dbReference type="SAM" id="SignalP"/>
    </source>
</evidence>
<evidence type="ECO:0000259" key="4">
    <source>
        <dbReference type="Pfam" id="PF25876"/>
    </source>
</evidence>
<dbReference type="Gene3D" id="2.40.420.20">
    <property type="match status" value="1"/>
</dbReference>
<dbReference type="InterPro" id="IPR058624">
    <property type="entry name" value="MdtA-like_HH"/>
</dbReference>
<organism evidence="6 7">
    <name type="scientific">Thiocapsa imhoffii</name>
    <dbReference type="NCBI Taxonomy" id="382777"/>
    <lineage>
        <taxon>Bacteria</taxon>
        <taxon>Pseudomonadati</taxon>
        <taxon>Pseudomonadota</taxon>
        <taxon>Gammaproteobacteria</taxon>
        <taxon>Chromatiales</taxon>
        <taxon>Chromatiaceae</taxon>
        <taxon>Thiocapsa</taxon>
    </lineage>
</organism>
<keyword evidence="3" id="KW-0732">Signal</keyword>
<dbReference type="Gene3D" id="2.40.50.100">
    <property type="match status" value="1"/>
</dbReference>
<dbReference type="Gene3D" id="2.40.30.170">
    <property type="match status" value="1"/>
</dbReference>
<dbReference type="PANTHER" id="PTHR30469:SF18">
    <property type="entry name" value="RESISTANCE-NODULATION-CELL DIVISION (RND) EFFLUX MEMBRANE FUSION PROTEIN-RELATED"/>
    <property type="match status" value="1"/>
</dbReference>
<evidence type="ECO:0000313" key="7">
    <source>
        <dbReference type="Proteomes" id="UP001138802"/>
    </source>
</evidence>
<dbReference type="SUPFAM" id="SSF111369">
    <property type="entry name" value="HlyD-like secretion proteins"/>
    <property type="match status" value="1"/>
</dbReference>
<keyword evidence="2" id="KW-0175">Coiled coil</keyword>
<feature type="domain" description="Multidrug resistance protein MdtA-like alpha-helical hairpin" evidence="4">
    <location>
        <begin position="92"/>
        <end position="160"/>
    </location>
</feature>
<feature type="domain" description="CusB-like beta-barrel" evidence="5">
    <location>
        <begin position="198"/>
        <end position="268"/>
    </location>
</feature>
<dbReference type="PANTHER" id="PTHR30469">
    <property type="entry name" value="MULTIDRUG RESISTANCE PROTEIN MDTA"/>
    <property type="match status" value="1"/>
</dbReference>
<evidence type="ECO:0000313" key="6">
    <source>
        <dbReference type="EMBL" id="MBK1646890.1"/>
    </source>
</evidence>
<sequence length="354" mass="38255">MHLTQVLASIAAVVALNLHAEAPVALDTAPAEFQTLAREYRLDGIVEAVNRTTVSAQTQGQVEAILFDVEDFVEKDMIVARLRDTEHRARVAQAAADLKSASARLEQTREEYNRILGLFEKRNVSESAMDQARADLESAQAALEASTARLEQAQEQLEYTQIRAPYSGIVTQRHIEVGEIASPGQQVMSGISLDQLRVVVDVPQSVIPPIRDGASARIHLGPEEVILSQRTTIFPFADLGSNTFTVRLDLPEGTKGLFPGMFVKTSFEVGSKEELMVPAVAVVTRSEVTGIYVVDEDGTIRFRQIRVGRGVDGKLVVLAGLSEGETVALDPIAAGALLRARLNATDQAMGADNG</sequence>
<evidence type="ECO:0000256" key="2">
    <source>
        <dbReference type="SAM" id="Coils"/>
    </source>
</evidence>
<dbReference type="GO" id="GO:0015562">
    <property type="term" value="F:efflux transmembrane transporter activity"/>
    <property type="evidence" value="ECO:0007669"/>
    <property type="project" value="TreeGrafter"/>
</dbReference>
<dbReference type="AlphaFoldDB" id="A0A9X0WME4"/>
<comment type="similarity">
    <text evidence="1">Belongs to the membrane fusion protein (MFP) (TC 8.A.1) family.</text>
</comment>
<dbReference type="Pfam" id="PF25954">
    <property type="entry name" value="Beta-barrel_RND_2"/>
    <property type="match status" value="1"/>
</dbReference>
<proteinExistence type="inferred from homology"/>
<feature type="coiled-coil region" evidence="2">
    <location>
        <begin position="91"/>
        <end position="163"/>
    </location>
</feature>
<dbReference type="NCBIfam" id="TIGR01730">
    <property type="entry name" value="RND_mfp"/>
    <property type="match status" value="1"/>
</dbReference>
<name>A0A9X0WME4_9GAMM</name>